<evidence type="ECO:0000313" key="1">
    <source>
        <dbReference type="EMBL" id="KAK2567851.1"/>
    </source>
</evidence>
<dbReference type="EMBL" id="JARQWQ010000013">
    <property type="protein sequence ID" value="KAK2567851.1"/>
    <property type="molecule type" value="Genomic_DNA"/>
</dbReference>
<comment type="caution">
    <text evidence="1">The sequence shown here is derived from an EMBL/GenBank/DDBJ whole genome shotgun (WGS) entry which is preliminary data.</text>
</comment>
<protein>
    <recommendedName>
        <fullName evidence="3">FLYWCH-type domain-containing protein</fullName>
    </recommendedName>
</protein>
<name>A0AAD9QUW5_ACRCE</name>
<accession>A0AAD9QUW5</accession>
<dbReference type="PANTHER" id="PTHR20956">
    <property type="entry name" value="HEH2P"/>
    <property type="match status" value="1"/>
</dbReference>
<proteinExistence type="predicted"/>
<evidence type="ECO:0000313" key="2">
    <source>
        <dbReference type="Proteomes" id="UP001249851"/>
    </source>
</evidence>
<dbReference type="Gene3D" id="2.20.25.240">
    <property type="match status" value="1"/>
</dbReference>
<dbReference type="AlphaFoldDB" id="A0AAD9QUW5"/>
<dbReference type="Proteomes" id="UP001249851">
    <property type="component" value="Unassembled WGS sequence"/>
</dbReference>
<dbReference type="PANTHER" id="PTHR20956:SF12">
    <property type="entry name" value="FLYWCH-TYPE DOMAIN-CONTAINING PROTEIN"/>
    <property type="match status" value="1"/>
</dbReference>
<organism evidence="1 2">
    <name type="scientific">Acropora cervicornis</name>
    <name type="common">Staghorn coral</name>
    <dbReference type="NCBI Taxonomy" id="6130"/>
    <lineage>
        <taxon>Eukaryota</taxon>
        <taxon>Metazoa</taxon>
        <taxon>Cnidaria</taxon>
        <taxon>Anthozoa</taxon>
        <taxon>Hexacorallia</taxon>
        <taxon>Scleractinia</taxon>
        <taxon>Astrocoeniina</taxon>
        <taxon>Acroporidae</taxon>
        <taxon>Acropora</taxon>
    </lineage>
</organism>
<sequence>MWYVHFQAKQNSHADCGITGPATPGLTVPLTAPLLTVSKNWSGTAALVGYMFSDQTLRLAVAEAPIPLPETLDEPSLEEPSIRETEPAAHEVTYEIVEEGSRQQHRKLINSWEHSYNINRRKKTAVIWQCTVRKGHYCKATVKEVDGAFHKTQVHDHQPAVGAATVAKVVSAVKRKALEDIFKPASAIVQEVLLEKVSTTAPCPALSKPEYLARTANWFRRSKRPKDPTSIESELEDDALPENFLHADVETNTRRHLILRMEAPLVELQMQLVGDQKLSRIQ</sequence>
<reference evidence="1" key="1">
    <citation type="journal article" date="2023" name="G3 (Bethesda)">
        <title>Whole genome assembly and annotation of the endangered Caribbean coral Acropora cervicornis.</title>
        <authorList>
            <person name="Selwyn J.D."/>
            <person name="Vollmer S.V."/>
        </authorList>
    </citation>
    <scope>NUCLEOTIDE SEQUENCE</scope>
    <source>
        <strain evidence="1">K2</strain>
    </source>
</reference>
<evidence type="ECO:0008006" key="3">
    <source>
        <dbReference type="Google" id="ProtNLM"/>
    </source>
</evidence>
<keyword evidence="2" id="KW-1185">Reference proteome</keyword>
<reference evidence="1" key="2">
    <citation type="journal article" date="2023" name="Science">
        <title>Genomic signatures of disease resistance in endangered staghorn corals.</title>
        <authorList>
            <person name="Vollmer S.V."/>
            <person name="Selwyn J.D."/>
            <person name="Despard B.A."/>
            <person name="Roesel C.L."/>
        </authorList>
    </citation>
    <scope>NUCLEOTIDE SEQUENCE</scope>
    <source>
        <strain evidence="1">K2</strain>
    </source>
</reference>
<gene>
    <name evidence="1" type="ORF">P5673_007735</name>
</gene>